<dbReference type="GO" id="GO:0004252">
    <property type="term" value="F:serine-type endopeptidase activity"/>
    <property type="evidence" value="ECO:0007669"/>
    <property type="project" value="InterPro"/>
</dbReference>
<dbReference type="EMBL" id="PFTB01000009">
    <property type="protein sequence ID" value="PJB99691.1"/>
    <property type="molecule type" value="Genomic_DNA"/>
</dbReference>
<dbReference type="PANTHER" id="PTHR10381">
    <property type="entry name" value="ATP-DEPENDENT CLP PROTEASE PROTEOLYTIC SUBUNIT"/>
    <property type="match status" value="1"/>
</dbReference>
<organism evidence="3 4">
    <name type="scientific">Candidatus Nealsonbacteria bacterium CG_4_9_14_0_8_um_filter_35_12</name>
    <dbReference type="NCBI Taxonomy" id="1974692"/>
    <lineage>
        <taxon>Bacteria</taxon>
        <taxon>Candidatus Nealsoniibacteriota</taxon>
    </lineage>
</organism>
<proteinExistence type="inferred from homology"/>
<dbReference type="Proteomes" id="UP000228875">
    <property type="component" value="Unassembled WGS sequence"/>
</dbReference>
<evidence type="ECO:0000256" key="1">
    <source>
        <dbReference type="ARBA" id="ARBA00007039"/>
    </source>
</evidence>
<dbReference type="Gene3D" id="3.90.226.10">
    <property type="entry name" value="2-enoyl-CoA Hydratase, Chain A, domain 1"/>
    <property type="match status" value="1"/>
</dbReference>
<dbReference type="PANTHER" id="PTHR10381:SF11">
    <property type="entry name" value="ATP-DEPENDENT CLP PROTEASE PROTEOLYTIC SUBUNIT, MITOCHONDRIAL"/>
    <property type="match status" value="1"/>
</dbReference>
<comment type="caution">
    <text evidence="3">The sequence shown here is derived from an EMBL/GenBank/DDBJ whole genome shotgun (WGS) entry which is preliminary data.</text>
</comment>
<gene>
    <name evidence="3" type="ORF">CO077_00340</name>
</gene>
<sequence length="185" mass="21108">MERIRLDESMLRRRILLLTGEITKEKINVLRNLLLFLNNFSKKEIKLVIDTPGGDVIAALKFCDAILLSPAPVICIINGECSSSGVVILQAAQKRLMTKHSFIYLHPIAISFEKEQFAIDEKTEERIIDRLRGTRARQKFIYDVLIKKTGLTLEKIKAKEGKLIFANEAKKIGLIDEVIEEYKIP</sequence>
<evidence type="ECO:0000313" key="3">
    <source>
        <dbReference type="EMBL" id="PJB99691.1"/>
    </source>
</evidence>
<dbReference type="InterPro" id="IPR029045">
    <property type="entry name" value="ClpP/crotonase-like_dom_sf"/>
</dbReference>
<evidence type="ECO:0000313" key="4">
    <source>
        <dbReference type="Proteomes" id="UP000228875"/>
    </source>
</evidence>
<accession>A0A2M8DNJ0</accession>
<dbReference type="Pfam" id="PF00574">
    <property type="entry name" value="CLP_protease"/>
    <property type="match status" value="1"/>
</dbReference>
<dbReference type="GO" id="GO:0006515">
    <property type="term" value="P:protein quality control for misfolded or incompletely synthesized proteins"/>
    <property type="evidence" value="ECO:0007669"/>
    <property type="project" value="TreeGrafter"/>
</dbReference>
<evidence type="ECO:0000256" key="2">
    <source>
        <dbReference type="RuleBase" id="RU003567"/>
    </source>
</evidence>
<dbReference type="AlphaFoldDB" id="A0A2M8DNJ0"/>
<comment type="similarity">
    <text evidence="1 2">Belongs to the peptidase S14 family.</text>
</comment>
<dbReference type="SUPFAM" id="SSF52096">
    <property type="entry name" value="ClpP/crotonase"/>
    <property type="match status" value="1"/>
</dbReference>
<dbReference type="GO" id="GO:0009368">
    <property type="term" value="C:endopeptidase Clp complex"/>
    <property type="evidence" value="ECO:0007669"/>
    <property type="project" value="TreeGrafter"/>
</dbReference>
<dbReference type="InterPro" id="IPR001907">
    <property type="entry name" value="ClpP"/>
</dbReference>
<name>A0A2M8DNJ0_9BACT</name>
<reference evidence="4" key="1">
    <citation type="submission" date="2017-09" db="EMBL/GenBank/DDBJ databases">
        <title>Depth-based differentiation of microbial function through sediment-hosted aquifers and enrichment of novel symbionts in the deep terrestrial subsurface.</title>
        <authorList>
            <person name="Probst A.J."/>
            <person name="Ladd B."/>
            <person name="Jarett J.K."/>
            <person name="Geller-Mcgrath D.E."/>
            <person name="Sieber C.M.K."/>
            <person name="Emerson J.B."/>
            <person name="Anantharaman K."/>
            <person name="Thomas B.C."/>
            <person name="Malmstrom R."/>
            <person name="Stieglmeier M."/>
            <person name="Klingl A."/>
            <person name="Woyke T."/>
            <person name="Ryan C.M."/>
            <person name="Banfield J.F."/>
        </authorList>
    </citation>
    <scope>NUCLEOTIDE SEQUENCE [LARGE SCALE GENOMIC DNA]</scope>
</reference>
<dbReference type="GO" id="GO:0004176">
    <property type="term" value="F:ATP-dependent peptidase activity"/>
    <property type="evidence" value="ECO:0007669"/>
    <property type="project" value="InterPro"/>
</dbReference>
<dbReference type="InterPro" id="IPR023562">
    <property type="entry name" value="ClpP/TepA"/>
</dbReference>
<dbReference type="PRINTS" id="PR00127">
    <property type="entry name" value="CLPPROTEASEP"/>
</dbReference>
<protein>
    <recommendedName>
        <fullName evidence="2">ATP-dependent Clp protease proteolytic subunit</fullName>
    </recommendedName>
</protein>
<dbReference type="GO" id="GO:0051117">
    <property type="term" value="F:ATPase binding"/>
    <property type="evidence" value="ECO:0007669"/>
    <property type="project" value="TreeGrafter"/>
</dbReference>